<evidence type="ECO:0000313" key="2">
    <source>
        <dbReference type="Proteomes" id="UP000694888"/>
    </source>
</evidence>
<keyword evidence="2" id="KW-1185">Reference proteome</keyword>
<reference evidence="3" key="1">
    <citation type="submission" date="2025-08" db="UniProtKB">
        <authorList>
            <consortium name="RefSeq"/>
        </authorList>
    </citation>
    <scope>IDENTIFICATION</scope>
</reference>
<evidence type="ECO:0000256" key="1">
    <source>
        <dbReference type="SAM" id="SignalP"/>
    </source>
</evidence>
<organism evidence="2 3">
    <name type="scientific">Aplysia californica</name>
    <name type="common">California sea hare</name>
    <dbReference type="NCBI Taxonomy" id="6500"/>
    <lineage>
        <taxon>Eukaryota</taxon>
        <taxon>Metazoa</taxon>
        <taxon>Spiralia</taxon>
        <taxon>Lophotrochozoa</taxon>
        <taxon>Mollusca</taxon>
        <taxon>Gastropoda</taxon>
        <taxon>Heterobranchia</taxon>
        <taxon>Euthyneura</taxon>
        <taxon>Tectipleura</taxon>
        <taxon>Aplysiida</taxon>
        <taxon>Aplysioidea</taxon>
        <taxon>Aplysiidae</taxon>
        <taxon>Aplysia</taxon>
    </lineage>
</organism>
<sequence length="112" mass="12563">MNTFGLHRSVLFAFILMTACAHFCESAAFLNTGECPDNHKPGDQWFKPGCQRCNCMEGMWSCVSCGVYSFDNIDLTKCYIQHKTELDYPDCCTPHITCKGDEGFDDTLLTLG</sequence>
<proteinExistence type="predicted"/>
<dbReference type="RefSeq" id="XP_012935630.1">
    <property type="nucleotide sequence ID" value="XM_013080176.2"/>
</dbReference>
<name>A0ABM0ZVX0_APLCA</name>
<feature type="chain" id="PRO_5047121650" evidence="1">
    <location>
        <begin position="22"/>
        <end position="112"/>
    </location>
</feature>
<feature type="signal peptide" evidence="1">
    <location>
        <begin position="1"/>
        <end position="21"/>
    </location>
</feature>
<evidence type="ECO:0000313" key="3">
    <source>
        <dbReference type="RefSeq" id="XP_012935630.1"/>
    </source>
</evidence>
<keyword evidence="1" id="KW-0732">Signal</keyword>
<dbReference type="GeneID" id="101850152"/>
<protein>
    <submittedName>
        <fullName evidence="3">Uncharacterized protein LOC101850152</fullName>
    </submittedName>
</protein>
<accession>A0ABM0ZVX0</accession>
<gene>
    <name evidence="3" type="primary">LOC101850152</name>
</gene>
<dbReference type="Proteomes" id="UP000694888">
    <property type="component" value="Unplaced"/>
</dbReference>